<feature type="compositionally biased region" description="Polar residues" evidence="1">
    <location>
        <begin position="231"/>
        <end position="242"/>
    </location>
</feature>
<keyword evidence="3" id="KW-1185">Reference proteome</keyword>
<gene>
    <name evidence="2" type="ORF">N7458_000758</name>
</gene>
<dbReference type="GeneID" id="81594395"/>
<comment type="caution">
    <text evidence="2">The sequence shown here is derived from an EMBL/GenBank/DDBJ whole genome shotgun (WGS) entry which is preliminary data.</text>
</comment>
<dbReference type="Proteomes" id="UP001213681">
    <property type="component" value="Unassembled WGS sequence"/>
</dbReference>
<dbReference type="RefSeq" id="XP_056771919.1">
    <property type="nucleotide sequence ID" value="XM_056904152.1"/>
</dbReference>
<feature type="region of interest" description="Disordered" evidence="1">
    <location>
        <begin position="199"/>
        <end position="289"/>
    </location>
</feature>
<protein>
    <submittedName>
        <fullName evidence="2">Uncharacterized protein</fullName>
    </submittedName>
</protein>
<evidence type="ECO:0000313" key="2">
    <source>
        <dbReference type="EMBL" id="KAJ5465072.1"/>
    </source>
</evidence>
<sequence length="289" mass="32310">MSEFPSLITRSTDQRLFQKDSNWCVGGEHLKSLPVVTGGLLHLFSRKERAKRKQQAQQAEQLAPPQVPPAYRSDFYEPLNGPRSAYPRPLSSFAPDHRRQAHSGQHHAYGGYYYPHQSGQYGQYSHQQAYQYHHQNPQQQLPRASFDVPRYPALPAYDPSKYQTIQPSLTPTADRLAFHYPNARAQPSRLNEVHYNDARPLSIYGQPPPAAAPDLSSAPPMPQRRMAAHARTQSIMPFSSGASAEHRSSGSGDGRERSVSEPIPAGDGQGNRGPRRPKPVLSRLITNFS</sequence>
<evidence type="ECO:0000313" key="3">
    <source>
        <dbReference type="Proteomes" id="UP001213681"/>
    </source>
</evidence>
<dbReference type="AlphaFoldDB" id="A0AAD6G969"/>
<organism evidence="2 3">
    <name type="scientific">Penicillium daleae</name>
    <dbReference type="NCBI Taxonomy" id="63821"/>
    <lineage>
        <taxon>Eukaryota</taxon>
        <taxon>Fungi</taxon>
        <taxon>Dikarya</taxon>
        <taxon>Ascomycota</taxon>
        <taxon>Pezizomycotina</taxon>
        <taxon>Eurotiomycetes</taxon>
        <taxon>Eurotiomycetidae</taxon>
        <taxon>Eurotiales</taxon>
        <taxon>Aspergillaceae</taxon>
        <taxon>Penicillium</taxon>
    </lineage>
</organism>
<name>A0AAD6G969_9EURO</name>
<proteinExistence type="predicted"/>
<feature type="compositionally biased region" description="Low complexity" evidence="1">
    <location>
        <begin position="55"/>
        <end position="64"/>
    </location>
</feature>
<feature type="compositionally biased region" description="Basic and acidic residues" evidence="1">
    <location>
        <begin position="244"/>
        <end position="259"/>
    </location>
</feature>
<evidence type="ECO:0000256" key="1">
    <source>
        <dbReference type="SAM" id="MobiDB-lite"/>
    </source>
</evidence>
<accession>A0AAD6G969</accession>
<reference evidence="2" key="2">
    <citation type="journal article" date="2023" name="IMA Fungus">
        <title>Comparative genomic study of the Penicillium genus elucidates a diverse pangenome and 15 lateral gene transfer events.</title>
        <authorList>
            <person name="Petersen C."/>
            <person name="Sorensen T."/>
            <person name="Nielsen M.R."/>
            <person name="Sondergaard T.E."/>
            <person name="Sorensen J.L."/>
            <person name="Fitzpatrick D.A."/>
            <person name="Frisvad J.C."/>
            <person name="Nielsen K.L."/>
        </authorList>
    </citation>
    <scope>NUCLEOTIDE SEQUENCE</scope>
    <source>
        <strain evidence="2">IBT 16125</strain>
    </source>
</reference>
<dbReference type="EMBL" id="JAPVEA010000001">
    <property type="protein sequence ID" value="KAJ5465072.1"/>
    <property type="molecule type" value="Genomic_DNA"/>
</dbReference>
<feature type="region of interest" description="Disordered" evidence="1">
    <location>
        <begin position="47"/>
        <end position="101"/>
    </location>
</feature>
<reference evidence="2" key="1">
    <citation type="submission" date="2022-12" db="EMBL/GenBank/DDBJ databases">
        <authorList>
            <person name="Petersen C."/>
        </authorList>
    </citation>
    <scope>NUCLEOTIDE SEQUENCE</scope>
    <source>
        <strain evidence="2">IBT 16125</strain>
    </source>
</reference>